<evidence type="ECO:0000259" key="10">
    <source>
        <dbReference type="PROSITE" id="PS50878"/>
    </source>
</evidence>
<keyword evidence="2" id="KW-0808">Transferase</keyword>
<keyword evidence="6 11" id="KW-0695">RNA-directed DNA polymerase</keyword>
<dbReference type="GO" id="GO:0003723">
    <property type="term" value="F:RNA binding"/>
    <property type="evidence" value="ECO:0007669"/>
    <property type="project" value="InterPro"/>
</dbReference>
<dbReference type="InterPro" id="IPR000123">
    <property type="entry name" value="Reverse_transcriptase_msDNA"/>
</dbReference>
<feature type="domain" description="Reverse transcriptase" evidence="10">
    <location>
        <begin position="1"/>
        <end position="300"/>
    </location>
</feature>
<reference evidence="11 12" key="1">
    <citation type="submission" date="2020-03" db="EMBL/GenBank/DDBJ databases">
        <title>Whole genome shotgun sequence of Phytohabitans houttuyneae NBRC 108639.</title>
        <authorList>
            <person name="Komaki H."/>
            <person name="Tamura T."/>
        </authorList>
    </citation>
    <scope>NUCLEOTIDE SEQUENCE [LARGE SCALE GENOMIC DNA]</scope>
    <source>
        <strain evidence="11 12">NBRC 108639</strain>
    </source>
</reference>
<sequence>MRTDSPHLYRREGRRRGLSNEVIDRVEMASARLLAHGVAVVLTLGHLAWRSGAPYPYLRKVVERSIDPYHAFAINRRAGKNPRLISSPSPLLMDVQRWILARILDHVTPHPASYAYRRGVSIRMCAEQHLGARWLVKMDLHNFFHTIDERQVFKVFADLGYAPLLALELARLCTRRAWDGFPHPTRFQVRNHRHSVIPTYSADAIGFVPQGAPTSGAIANLAVRPLDEALAALGSAHRLVYTRYADDIVFSSAGAFDRRAAASLMHKARHEIAACGFAAHDKKTRLTPPGARRIVLGLLVDGDKVRLPSEMRSRIATHVHAAEKFGLREHQLSRGFTSVLGLARHVDGLLAFASDVDPAWTDDLRTRWRRTLLRDASALGAFEISDVYRQRDDGTTAAYTVAATPWDAL</sequence>
<evidence type="ECO:0000256" key="3">
    <source>
        <dbReference type="ARBA" id="ARBA00022695"/>
    </source>
</evidence>
<dbReference type="GO" id="GO:0046872">
    <property type="term" value="F:metal ion binding"/>
    <property type="evidence" value="ECO:0007669"/>
    <property type="project" value="UniProtKB-KW"/>
</dbReference>
<evidence type="ECO:0000256" key="2">
    <source>
        <dbReference type="ARBA" id="ARBA00022679"/>
    </source>
</evidence>
<dbReference type="GO" id="GO:0003964">
    <property type="term" value="F:RNA-directed DNA polymerase activity"/>
    <property type="evidence" value="ECO:0007669"/>
    <property type="project" value="UniProtKB-KW"/>
</dbReference>
<gene>
    <name evidence="11" type="ORF">Phou_091110</name>
</gene>
<dbReference type="RefSeq" id="WP_173069743.1">
    <property type="nucleotide sequence ID" value="NZ_BAABGO010000035.1"/>
</dbReference>
<evidence type="ECO:0000256" key="8">
    <source>
        <dbReference type="ARBA" id="ARBA00034120"/>
    </source>
</evidence>
<dbReference type="CDD" id="cd03487">
    <property type="entry name" value="RT_Bac_retron_II"/>
    <property type="match status" value="1"/>
</dbReference>
<evidence type="ECO:0000313" key="12">
    <source>
        <dbReference type="Proteomes" id="UP000482800"/>
    </source>
</evidence>
<comment type="similarity">
    <text evidence="8">Belongs to the bacterial reverse transcriptase family.</text>
</comment>
<organism evidence="11 12">
    <name type="scientific">Phytohabitans houttuyneae</name>
    <dbReference type="NCBI Taxonomy" id="1076126"/>
    <lineage>
        <taxon>Bacteria</taxon>
        <taxon>Bacillati</taxon>
        <taxon>Actinomycetota</taxon>
        <taxon>Actinomycetes</taxon>
        <taxon>Micromonosporales</taxon>
        <taxon>Micromonosporaceae</taxon>
    </lineage>
</organism>
<evidence type="ECO:0000256" key="7">
    <source>
        <dbReference type="ARBA" id="ARBA00023118"/>
    </source>
</evidence>
<protein>
    <recommendedName>
        <fullName evidence="1">RNA-directed DNA polymerase</fullName>
        <ecNumber evidence="1">2.7.7.49</ecNumber>
    </recommendedName>
</protein>
<evidence type="ECO:0000256" key="6">
    <source>
        <dbReference type="ARBA" id="ARBA00022918"/>
    </source>
</evidence>
<accession>A0A6V8KRF7</accession>
<proteinExistence type="inferred from homology"/>
<dbReference type="EC" id="2.7.7.49" evidence="1"/>
<reference evidence="11 12" key="2">
    <citation type="submission" date="2020-03" db="EMBL/GenBank/DDBJ databases">
        <authorList>
            <person name="Ichikawa N."/>
            <person name="Kimura A."/>
            <person name="Kitahashi Y."/>
            <person name="Uohara A."/>
        </authorList>
    </citation>
    <scope>NUCLEOTIDE SEQUENCE [LARGE SCALE GENOMIC DNA]</scope>
    <source>
        <strain evidence="11 12">NBRC 108639</strain>
    </source>
</reference>
<dbReference type="PROSITE" id="PS50878">
    <property type="entry name" value="RT_POL"/>
    <property type="match status" value="1"/>
</dbReference>
<comment type="catalytic activity">
    <reaction evidence="9">
        <text>DNA(n) + a 2'-deoxyribonucleoside 5'-triphosphate = DNA(n+1) + diphosphate</text>
        <dbReference type="Rhea" id="RHEA:22508"/>
        <dbReference type="Rhea" id="RHEA-COMP:17339"/>
        <dbReference type="Rhea" id="RHEA-COMP:17340"/>
        <dbReference type="ChEBI" id="CHEBI:33019"/>
        <dbReference type="ChEBI" id="CHEBI:61560"/>
        <dbReference type="ChEBI" id="CHEBI:173112"/>
        <dbReference type="EC" id="2.7.7.49"/>
    </reaction>
</comment>
<dbReference type="PANTHER" id="PTHR34047">
    <property type="entry name" value="NUCLEAR INTRON MATURASE 1, MITOCHONDRIAL-RELATED"/>
    <property type="match status" value="1"/>
</dbReference>
<dbReference type="InterPro" id="IPR000477">
    <property type="entry name" value="RT_dom"/>
</dbReference>
<keyword evidence="5" id="KW-0460">Magnesium</keyword>
<keyword evidence="3" id="KW-0548">Nucleotidyltransferase</keyword>
<dbReference type="PRINTS" id="PR00866">
    <property type="entry name" value="RNADNAPOLMS"/>
</dbReference>
<evidence type="ECO:0000313" key="11">
    <source>
        <dbReference type="EMBL" id="GFJ84931.1"/>
    </source>
</evidence>
<evidence type="ECO:0000256" key="1">
    <source>
        <dbReference type="ARBA" id="ARBA00012493"/>
    </source>
</evidence>
<dbReference type="GO" id="GO:0051607">
    <property type="term" value="P:defense response to virus"/>
    <property type="evidence" value="ECO:0007669"/>
    <property type="project" value="UniProtKB-KW"/>
</dbReference>
<dbReference type="Pfam" id="PF00078">
    <property type="entry name" value="RVT_1"/>
    <property type="match status" value="1"/>
</dbReference>
<keyword evidence="12" id="KW-1185">Reference proteome</keyword>
<dbReference type="PANTHER" id="PTHR34047:SF7">
    <property type="entry name" value="RNA-DIRECTED DNA POLYMERASE"/>
    <property type="match status" value="1"/>
</dbReference>
<evidence type="ECO:0000256" key="9">
    <source>
        <dbReference type="ARBA" id="ARBA00048173"/>
    </source>
</evidence>
<dbReference type="Proteomes" id="UP000482800">
    <property type="component" value="Unassembled WGS sequence"/>
</dbReference>
<dbReference type="AlphaFoldDB" id="A0A6V8KRF7"/>
<dbReference type="InterPro" id="IPR051083">
    <property type="entry name" value="GrpII_Intron_Splice-Mob/Def"/>
</dbReference>
<keyword evidence="4" id="KW-0479">Metal-binding</keyword>
<comment type="caution">
    <text evidence="11">The sequence shown here is derived from an EMBL/GenBank/DDBJ whole genome shotgun (WGS) entry which is preliminary data.</text>
</comment>
<name>A0A6V8KRF7_9ACTN</name>
<dbReference type="SUPFAM" id="SSF56672">
    <property type="entry name" value="DNA/RNA polymerases"/>
    <property type="match status" value="1"/>
</dbReference>
<dbReference type="InterPro" id="IPR043502">
    <property type="entry name" value="DNA/RNA_pol_sf"/>
</dbReference>
<evidence type="ECO:0000256" key="4">
    <source>
        <dbReference type="ARBA" id="ARBA00022723"/>
    </source>
</evidence>
<keyword evidence="7" id="KW-0051">Antiviral defense</keyword>
<evidence type="ECO:0000256" key="5">
    <source>
        <dbReference type="ARBA" id="ARBA00022842"/>
    </source>
</evidence>
<dbReference type="EMBL" id="BLPF01000004">
    <property type="protein sequence ID" value="GFJ84931.1"/>
    <property type="molecule type" value="Genomic_DNA"/>
</dbReference>